<dbReference type="PANTHER" id="PTHR47354">
    <property type="entry name" value="NADH OXIDOREDUCTASE HCR"/>
    <property type="match status" value="1"/>
</dbReference>
<dbReference type="InterPro" id="IPR017938">
    <property type="entry name" value="Riboflavin_synthase-like_b-brl"/>
</dbReference>
<proteinExistence type="predicted"/>
<dbReference type="Proteomes" id="UP000433577">
    <property type="component" value="Chromosome 4"/>
</dbReference>
<dbReference type="PANTHER" id="PTHR47354:SF5">
    <property type="entry name" value="PROTEIN RFBI"/>
    <property type="match status" value="1"/>
</dbReference>
<gene>
    <name evidence="5" type="ORF">FAZ98_33525</name>
</gene>
<dbReference type="InterPro" id="IPR006058">
    <property type="entry name" value="2Fe2S_fd_BS"/>
</dbReference>
<evidence type="ECO:0000313" key="6">
    <source>
        <dbReference type="Proteomes" id="UP000433577"/>
    </source>
</evidence>
<dbReference type="PROSITE" id="PS00197">
    <property type="entry name" value="2FE2S_FER_1"/>
    <property type="match status" value="1"/>
</dbReference>
<dbReference type="PROSITE" id="PS51085">
    <property type="entry name" value="2FE2S_FER_2"/>
    <property type="match status" value="1"/>
</dbReference>
<keyword evidence="2" id="KW-0411">Iron-sulfur</keyword>
<feature type="domain" description="FAD-binding FR-type" evidence="4">
    <location>
        <begin position="101"/>
        <end position="199"/>
    </location>
</feature>
<dbReference type="RefSeq" id="WP_158958236.1">
    <property type="nucleotide sequence ID" value="NZ_CP046916.1"/>
</dbReference>
<dbReference type="SUPFAM" id="SSF52343">
    <property type="entry name" value="Ferredoxin reductase-like, C-terminal NADP-linked domain"/>
    <property type="match status" value="1"/>
</dbReference>
<dbReference type="SUPFAM" id="SSF54292">
    <property type="entry name" value="2Fe-2S ferredoxin-like"/>
    <property type="match status" value="1"/>
</dbReference>
<protein>
    <submittedName>
        <fullName evidence="5">2Fe-2S iron-sulfur cluster binding domain-containing protein</fullName>
    </submittedName>
</protein>
<keyword evidence="2" id="KW-0001">2Fe-2S</keyword>
<dbReference type="EMBL" id="CP046916">
    <property type="protein sequence ID" value="QGZ66673.1"/>
    <property type="molecule type" value="Genomic_DNA"/>
</dbReference>
<dbReference type="Gene3D" id="3.10.20.30">
    <property type="match status" value="1"/>
</dbReference>
<keyword evidence="2" id="KW-0408">Iron</keyword>
<dbReference type="InterPro" id="IPR036010">
    <property type="entry name" value="2Fe-2S_ferredoxin-like_sf"/>
</dbReference>
<evidence type="ECO:0000313" key="5">
    <source>
        <dbReference type="EMBL" id="QGZ66673.1"/>
    </source>
</evidence>
<dbReference type="GO" id="GO:0051537">
    <property type="term" value="F:2 iron, 2 sulfur cluster binding"/>
    <property type="evidence" value="ECO:0007669"/>
    <property type="project" value="UniProtKB-KW"/>
</dbReference>
<accession>A0A7Z2GRK7</accession>
<evidence type="ECO:0000259" key="3">
    <source>
        <dbReference type="PROSITE" id="PS51085"/>
    </source>
</evidence>
<dbReference type="SUPFAM" id="SSF63380">
    <property type="entry name" value="Riboflavin synthase domain-like"/>
    <property type="match status" value="1"/>
</dbReference>
<dbReference type="AlphaFoldDB" id="A0A7Z2GRK7"/>
<feature type="domain" description="2Fe-2S ferredoxin-type" evidence="3">
    <location>
        <begin position="2"/>
        <end position="92"/>
    </location>
</feature>
<dbReference type="Pfam" id="PF00175">
    <property type="entry name" value="NAD_binding_1"/>
    <property type="match status" value="1"/>
</dbReference>
<keyword evidence="6" id="KW-1185">Reference proteome</keyword>
<keyword evidence="2" id="KW-0479">Metal-binding</keyword>
<dbReference type="PROSITE" id="PS51384">
    <property type="entry name" value="FAD_FR"/>
    <property type="match status" value="1"/>
</dbReference>
<dbReference type="OrthoDB" id="9806195at2"/>
<dbReference type="InterPro" id="IPR050415">
    <property type="entry name" value="MRET"/>
</dbReference>
<comment type="cofactor">
    <cofactor evidence="1">
        <name>FAD</name>
        <dbReference type="ChEBI" id="CHEBI:57692"/>
    </cofactor>
</comment>
<dbReference type="CDD" id="cd00207">
    <property type="entry name" value="fer2"/>
    <property type="match status" value="1"/>
</dbReference>
<dbReference type="InterPro" id="IPR017927">
    <property type="entry name" value="FAD-bd_FR_type"/>
</dbReference>
<dbReference type="Gene3D" id="3.40.50.80">
    <property type="entry name" value="Nucleotide-binding domain of ferredoxin-NADP reductase (FNR) module"/>
    <property type="match status" value="1"/>
</dbReference>
<sequence>MPTITVSGTSLSFEAAPGDTVLQAALRAGVPWPYECSVGSCGTCRFTIDAGEARVLRDDPPGLSAMDKRKNRKLACQCVAAGDLSVSAKIGVDGASVPIVPRRAPAVFVGARAVTHDMTEYRFRTASAAQFLPGQYALLTLPGLGEARAYSMSNVANEQGEWTFVIRNVPNGLGSRALGTLETGATIALDGPYGGAWLRHDVPREIVCIAGGSGLAPMLSIARAASATDHRLHFYYGARTAADACSRAFVAELDGFDARMRCVEAISIESERDPDAAAWQGETGLIHDVVARDLAGPFDAYEFYVSGPPPMISAVLNLLAMERGVPTSQIHFDRFF</sequence>
<dbReference type="InterPro" id="IPR008333">
    <property type="entry name" value="Cbr1-like_FAD-bd_dom"/>
</dbReference>
<name>A0A7Z2GRK7_9BURK</name>
<organism evidence="5 6">
    <name type="scientific">Paraburkholderia acidisoli</name>
    <dbReference type="NCBI Taxonomy" id="2571748"/>
    <lineage>
        <taxon>Bacteria</taxon>
        <taxon>Pseudomonadati</taxon>
        <taxon>Pseudomonadota</taxon>
        <taxon>Betaproteobacteria</taxon>
        <taxon>Burkholderiales</taxon>
        <taxon>Burkholderiaceae</taxon>
        <taxon>Paraburkholderia</taxon>
    </lineage>
</organism>
<dbReference type="Pfam" id="PF00970">
    <property type="entry name" value="FAD_binding_6"/>
    <property type="match status" value="1"/>
</dbReference>
<evidence type="ECO:0000256" key="1">
    <source>
        <dbReference type="ARBA" id="ARBA00001974"/>
    </source>
</evidence>
<dbReference type="InterPro" id="IPR001041">
    <property type="entry name" value="2Fe-2S_ferredoxin-type"/>
</dbReference>
<dbReference type="PRINTS" id="PR00410">
    <property type="entry name" value="PHEHYDRXLASE"/>
</dbReference>
<dbReference type="Pfam" id="PF00111">
    <property type="entry name" value="Fer2"/>
    <property type="match status" value="1"/>
</dbReference>
<dbReference type="CDD" id="cd06190">
    <property type="entry name" value="T4MO_e_transfer_like"/>
    <property type="match status" value="1"/>
</dbReference>
<dbReference type="InterPro" id="IPR039261">
    <property type="entry name" value="FNR_nucleotide-bd"/>
</dbReference>
<dbReference type="InterPro" id="IPR001433">
    <property type="entry name" value="OxRdtase_FAD/NAD-bd"/>
</dbReference>
<evidence type="ECO:0000259" key="4">
    <source>
        <dbReference type="PROSITE" id="PS51384"/>
    </source>
</evidence>
<dbReference type="Gene3D" id="2.40.30.10">
    <property type="entry name" value="Translation factors"/>
    <property type="match status" value="1"/>
</dbReference>
<dbReference type="GO" id="GO:0016491">
    <property type="term" value="F:oxidoreductase activity"/>
    <property type="evidence" value="ECO:0007669"/>
    <property type="project" value="InterPro"/>
</dbReference>
<dbReference type="InterPro" id="IPR012675">
    <property type="entry name" value="Beta-grasp_dom_sf"/>
</dbReference>
<dbReference type="KEGG" id="pacs:FAZ98_33525"/>
<evidence type="ECO:0000256" key="2">
    <source>
        <dbReference type="ARBA" id="ARBA00022714"/>
    </source>
</evidence>
<reference evidence="5 6" key="1">
    <citation type="submission" date="2019-12" db="EMBL/GenBank/DDBJ databases">
        <title>Paraburkholderia acidiphila 7Q-K02 sp. nov and Paraburkholderia acidisoli DHF22 sp. nov., two strains isolated from forest soil.</title>
        <authorList>
            <person name="Gao Z."/>
            <person name="Qiu L."/>
        </authorList>
    </citation>
    <scope>NUCLEOTIDE SEQUENCE [LARGE SCALE GENOMIC DNA]</scope>
    <source>
        <strain evidence="5 6">DHF22</strain>
    </source>
</reference>